<feature type="signal peptide" evidence="2">
    <location>
        <begin position="1"/>
        <end position="22"/>
    </location>
</feature>
<dbReference type="Proteomes" id="UP001497497">
    <property type="component" value="Unassembled WGS sequence"/>
</dbReference>
<evidence type="ECO:0000313" key="4">
    <source>
        <dbReference type="Proteomes" id="UP001497497"/>
    </source>
</evidence>
<feature type="chain" id="PRO_5043573094" evidence="2">
    <location>
        <begin position="23"/>
        <end position="372"/>
    </location>
</feature>
<reference evidence="3 4" key="1">
    <citation type="submission" date="2024-04" db="EMBL/GenBank/DDBJ databases">
        <authorList>
            <consortium name="Genoscope - CEA"/>
            <person name="William W."/>
        </authorList>
    </citation>
    <scope>NUCLEOTIDE SEQUENCE [LARGE SCALE GENOMIC DNA]</scope>
</reference>
<sequence length="372" mass="40750">MLIQTRLLFVICLTVKLPNISGVTDGHFLELMYESISINFNRNTFTEFYECLCSDVINTCQTTTSPFHYFPTIPSTQGNPYIANVDATENTTKADRNTSLSISCSIEVTKSWFYIHYYVNITCARTMSPTGSVSTLYSPSSGTCDKQTLEVVWDANVTAVFPTGQTTPADSIRETTTHTSAAVSETTDTTKHTTSISTAIIETTDTTKHTTSISTAISETDTTKHTTSIATAISETTDTTKYTTSISTAISETDATKQTTSISTAISETTDTTKQTTFISNAISETTDTTKQTKSNSNAISETTDSTKQTTSISNATSETTDTTKHTTSISNAIMKQPTLLNRQHPFQMQLVKQQTLINRRHPFQLMSVIQL</sequence>
<evidence type="ECO:0000256" key="1">
    <source>
        <dbReference type="SAM" id="MobiDB-lite"/>
    </source>
</evidence>
<protein>
    <submittedName>
        <fullName evidence="3">Uncharacterized protein</fullName>
    </submittedName>
</protein>
<accession>A0AAV2H8K7</accession>
<name>A0AAV2H8K7_LYMST</name>
<evidence type="ECO:0000256" key="2">
    <source>
        <dbReference type="SAM" id="SignalP"/>
    </source>
</evidence>
<organism evidence="3 4">
    <name type="scientific">Lymnaea stagnalis</name>
    <name type="common">Great pond snail</name>
    <name type="synonym">Helix stagnalis</name>
    <dbReference type="NCBI Taxonomy" id="6523"/>
    <lineage>
        <taxon>Eukaryota</taxon>
        <taxon>Metazoa</taxon>
        <taxon>Spiralia</taxon>
        <taxon>Lophotrochozoa</taxon>
        <taxon>Mollusca</taxon>
        <taxon>Gastropoda</taxon>
        <taxon>Heterobranchia</taxon>
        <taxon>Euthyneura</taxon>
        <taxon>Panpulmonata</taxon>
        <taxon>Hygrophila</taxon>
        <taxon>Lymnaeoidea</taxon>
        <taxon>Lymnaeidae</taxon>
        <taxon>Lymnaea</taxon>
    </lineage>
</organism>
<keyword evidence="2" id="KW-0732">Signal</keyword>
<keyword evidence="4" id="KW-1185">Reference proteome</keyword>
<feature type="region of interest" description="Disordered" evidence="1">
    <location>
        <begin position="286"/>
        <end position="327"/>
    </location>
</feature>
<evidence type="ECO:0000313" key="3">
    <source>
        <dbReference type="EMBL" id="CAL1528566.1"/>
    </source>
</evidence>
<feature type="compositionally biased region" description="Polar residues" evidence="1">
    <location>
        <begin position="286"/>
        <end position="316"/>
    </location>
</feature>
<feature type="compositionally biased region" description="Low complexity" evidence="1">
    <location>
        <begin position="317"/>
        <end position="327"/>
    </location>
</feature>
<proteinExistence type="predicted"/>
<gene>
    <name evidence="3" type="ORF">GSLYS_00002736001</name>
</gene>
<comment type="caution">
    <text evidence="3">The sequence shown here is derived from an EMBL/GenBank/DDBJ whole genome shotgun (WGS) entry which is preliminary data.</text>
</comment>
<dbReference type="AlphaFoldDB" id="A0AAV2H8K7"/>
<dbReference type="EMBL" id="CAXITT010000034">
    <property type="protein sequence ID" value="CAL1528566.1"/>
    <property type="molecule type" value="Genomic_DNA"/>
</dbReference>